<dbReference type="PANTHER" id="PTHR22826">
    <property type="entry name" value="RHO GUANINE EXCHANGE FACTOR-RELATED"/>
    <property type="match status" value="1"/>
</dbReference>
<feature type="non-terminal residue" evidence="8">
    <location>
        <position position="526"/>
    </location>
</feature>
<evidence type="ECO:0000256" key="1">
    <source>
        <dbReference type="ARBA" id="ARBA00022443"/>
    </source>
</evidence>
<dbReference type="InterPro" id="IPR001849">
    <property type="entry name" value="PH_domain"/>
</dbReference>
<dbReference type="InterPro" id="IPR011993">
    <property type="entry name" value="PH-like_dom_sf"/>
</dbReference>
<dbReference type="CDD" id="cd13240">
    <property type="entry name" value="PH1_Kalirin_Trio_like"/>
    <property type="match status" value="1"/>
</dbReference>
<evidence type="ECO:0000256" key="2">
    <source>
        <dbReference type="ARBA" id="ARBA00022658"/>
    </source>
</evidence>
<dbReference type="SUPFAM" id="SSF50729">
    <property type="entry name" value="PH domain-like"/>
    <property type="match status" value="1"/>
</dbReference>
<dbReference type="EMBL" id="JAHRIO010070414">
    <property type="protein sequence ID" value="MEQ2181145.1"/>
    <property type="molecule type" value="Genomic_DNA"/>
</dbReference>
<dbReference type="InterPro" id="IPR000219">
    <property type="entry name" value="DH_dom"/>
</dbReference>
<organism evidence="8 9">
    <name type="scientific">Goodea atripinnis</name>
    <dbReference type="NCBI Taxonomy" id="208336"/>
    <lineage>
        <taxon>Eukaryota</taxon>
        <taxon>Metazoa</taxon>
        <taxon>Chordata</taxon>
        <taxon>Craniata</taxon>
        <taxon>Vertebrata</taxon>
        <taxon>Euteleostomi</taxon>
        <taxon>Actinopterygii</taxon>
        <taxon>Neopterygii</taxon>
        <taxon>Teleostei</taxon>
        <taxon>Neoteleostei</taxon>
        <taxon>Acanthomorphata</taxon>
        <taxon>Ovalentaria</taxon>
        <taxon>Atherinomorphae</taxon>
        <taxon>Cyprinodontiformes</taxon>
        <taxon>Goodeidae</taxon>
        <taxon>Goodea</taxon>
    </lineage>
</organism>
<dbReference type="SMART" id="SM00326">
    <property type="entry name" value="SH3"/>
    <property type="match status" value="1"/>
</dbReference>
<evidence type="ECO:0000256" key="3">
    <source>
        <dbReference type="PROSITE-ProRule" id="PRU00192"/>
    </source>
</evidence>
<dbReference type="SMART" id="SM00233">
    <property type="entry name" value="PH"/>
    <property type="match status" value="1"/>
</dbReference>
<dbReference type="Pfam" id="PF22697">
    <property type="entry name" value="SOS1_NGEF_PH"/>
    <property type="match status" value="1"/>
</dbReference>
<accession>A0ABV0PCF4</accession>
<dbReference type="InterPro" id="IPR001452">
    <property type="entry name" value="SH3_domain"/>
</dbReference>
<dbReference type="Proteomes" id="UP001476798">
    <property type="component" value="Unassembled WGS sequence"/>
</dbReference>
<evidence type="ECO:0000259" key="7">
    <source>
        <dbReference type="PROSITE" id="PS50010"/>
    </source>
</evidence>
<feature type="region of interest" description="Disordered" evidence="4">
    <location>
        <begin position="298"/>
        <end position="496"/>
    </location>
</feature>
<dbReference type="Pfam" id="PF16609">
    <property type="entry name" value="SH3-RhoG_link"/>
    <property type="match status" value="1"/>
</dbReference>
<evidence type="ECO:0000256" key="4">
    <source>
        <dbReference type="SAM" id="MobiDB-lite"/>
    </source>
</evidence>
<feature type="domain" description="PH" evidence="6">
    <location>
        <begin position="42"/>
        <end position="154"/>
    </location>
</feature>
<dbReference type="SUPFAM" id="SSF50044">
    <property type="entry name" value="SH3-domain"/>
    <property type="match status" value="1"/>
</dbReference>
<dbReference type="PROSITE" id="PS50010">
    <property type="entry name" value="DH_2"/>
    <property type="match status" value="1"/>
</dbReference>
<dbReference type="InterPro" id="IPR036028">
    <property type="entry name" value="SH3-like_dom_sf"/>
</dbReference>
<feature type="compositionally biased region" description="Low complexity" evidence="4">
    <location>
        <begin position="302"/>
        <end position="342"/>
    </location>
</feature>
<dbReference type="PANTHER" id="PTHR22826:SF106">
    <property type="entry name" value="TRIO, ISOFORM A"/>
    <property type="match status" value="1"/>
</dbReference>
<dbReference type="SUPFAM" id="SSF48065">
    <property type="entry name" value="DBL homology domain (DH-domain)"/>
    <property type="match status" value="1"/>
</dbReference>
<feature type="region of interest" description="Disordered" evidence="4">
    <location>
        <begin position="163"/>
        <end position="221"/>
    </location>
</feature>
<dbReference type="PROSITE" id="PS50003">
    <property type="entry name" value="PH_DOMAIN"/>
    <property type="match status" value="1"/>
</dbReference>
<dbReference type="InterPro" id="IPR047054">
    <property type="entry name" value="Kalirin_TRIO_PH_1"/>
</dbReference>
<dbReference type="Pfam" id="PF00018">
    <property type="entry name" value="SH3_1"/>
    <property type="match status" value="1"/>
</dbReference>
<protein>
    <recommendedName>
        <fullName evidence="10">TRIO</fullName>
    </recommendedName>
</protein>
<name>A0ABV0PCF4_9TELE</name>
<proteinExistence type="predicted"/>
<feature type="domain" description="DH" evidence="7">
    <location>
        <begin position="502"/>
        <end position="526"/>
    </location>
</feature>
<feature type="domain" description="SH3" evidence="5">
    <location>
        <begin position="224"/>
        <end position="289"/>
    </location>
</feature>
<feature type="compositionally biased region" description="Polar residues" evidence="4">
    <location>
        <begin position="198"/>
        <end position="217"/>
    </location>
</feature>
<dbReference type="InterPro" id="IPR055251">
    <property type="entry name" value="SOS1_NGEF_PH"/>
</dbReference>
<dbReference type="InterPro" id="IPR051336">
    <property type="entry name" value="RhoGEF_Guanine_NuclExch_SF"/>
</dbReference>
<evidence type="ECO:0000259" key="5">
    <source>
        <dbReference type="PROSITE" id="PS50002"/>
    </source>
</evidence>
<dbReference type="Gene3D" id="2.30.30.40">
    <property type="entry name" value="SH3 Domains"/>
    <property type="match status" value="1"/>
</dbReference>
<evidence type="ECO:0008006" key="10">
    <source>
        <dbReference type="Google" id="ProtNLM"/>
    </source>
</evidence>
<feature type="non-terminal residue" evidence="8">
    <location>
        <position position="1"/>
    </location>
</feature>
<comment type="caution">
    <text evidence="8">The sequence shown here is derived from an EMBL/GenBank/DDBJ whole genome shotgun (WGS) entry which is preliminary data.</text>
</comment>
<gene>
    <name evidence="8" type="ORF">GOODEAATRI_008419</name>
</gene>
<feature type="compositionally biased region" description="Polar residues" evidence="4">
    <location>
        <begin position="343"/>
        <end position="369"/>
    </location>
</feature>
<keyword evidence="1 3" id="KW-0728">SH3 domain</keyword>
<evidence type="ECO:0000313" key="9">
    <source>
        <dbReference type="Proteomes" id="UP001476798"/>
    </source>
</evidence>
<dbReference type="Gene3D" id="2.30.29.30">
    <property type="entry name" value="Pleckstrin-homology domain (PH domain)/Phosphotyrosine-binding domain (PTB)"/>
    <property type="match status" value="1"/>
</dbReference>
<reference evidence="8 9" key="1">
    <citation type="submission" date="2021-06" db="EMBL/GenBank/DDBJ databases">
        <authorList>
            <person name="Palmer J.M."/>
        </authorList>
    </citation>
    <scope>NUCLEOTIDE SEQUENCE [LARGE SCALE GENOMIC DNA]</scope>
    <source>
        <strain evidence="8 9">GA_2019</strain>
        <tissue evidence="8">Muscle</tissue>
    </source>
</reference>
<evidence type="ECO:0000259" key="6">
    <source>
        <dbReference type="PROSITE" id="PS50003"/>
    </source>
</evidence>
<keyword evidence="9" id="KW-1185">Reference proteome</keyword>
<evidence type="ECO:0000313" key="8">
    <source>
        <dbReference type="EMBL" id="MEQ2181145.1"/>
    </source>
</evidence>
<keyword evidence="2" id="KW-0344">Guanine-nucleotide releasing factor</keyword>
<dbReference type="PROSITE" id="PS50002">
    <property type="entry name" value="SH3"/>
    <property type="match status" value="1"/>
</dbReference>
<sequence length="526" mass="56823">ELLACCEEGKGEIKEGLDVMLSVPKRANDAMHVSMLEGLEEGLEVQGELLLQDSFLVWEPKSLIRKGRDRHLFLFELSLIFSKEIKDSSGRTKYLYKSRLRTSELGVTEHIEGDPCKFALWVGRTPTSDNKTVLKASSLELKQEWVRSIRQVIQERRGHLRGALREPIPLPKTPNPTLGRQRSITRRETSEDADSLGDASSQPDTVSIASRTSQNTADSDKLSGGCELVVVLLDFTSGGPGELSVRCGQTVELVERSADRPGWCLARTTDQTPQQEGLLPMSALCLSHSHSAADMEGLVPASTTSSSSSSTGITNTSSVCNSSSTTTTNTTPSSNSSSAVSTGRESSLYSSDGSGLPIQTSSQSATSPTVYGVSGPPGGAVGSPGPKRTASGTGNTLKRWLTSPVRRLSQGKADGQKKPPIRTRRRDNRPEVTTPLTGNAQSKAKKEEGGQSGGEEEPEEESHTPLPPPMQIIKDPNNPEALDSDQGYNESDTEQRNKALRGRMFVVNEMIQSEKDYVKDLAVIVE</sequence>
<dbReference type="InterPro" id="IPR035899">
    <property type="entry name" value="DBL_dom_sf"/>
</dbReference>